<reference evidence="1 2" key="1">
    <citation type="submission" date="2022-06" db="EMBL/GenBank/DDBJ databases">
        <title>Paraconexibacter antarcticus.</title>
        <authorList>
            <person name="Kim C.S."/>
        </authorList>
    </citation>
    <scope>NUCLEOTIDE SEQUENCE [LARGE SCALE GENOMIC DNA]</scope>
    <source>
        <strain evidence="1 2">02-257</strain>
    </source>
</reference>
<accession>A0ABY5DV54</accession>
<dbReference type="Proteomes" id="UP001056035">
    <property type="component" value="Chromosome"/>
</dbReference>
<dbReference type="EMBL" id="CP098502">
    <property type="protein sequence ID" value="UTI65885.1"/>
    <property type="molecule type" value="Genomic_DNA"/>
</dbReference>
<keyword evidence="2" id="KW-1185">Reference proteome</keyword>
<dbReference type="RefSeq" id="WP_254572563.1">
    <property type="nucleotide sequence ID" value="NZ_CP098502.1"/>
</dbReference>
<organism evidence="1 2">
    <name type="scientific">Paraconexibacter antarcticus</name>
    <dbReference type="NCBI Taxonomy" id="2949664"/>
    <lineage>
        <taxon>Bacteria</taxon>
        <taxon>Bacillati</taxon>
        <taxon>Actinomycetota</taxon>
        <taxon>Thermoleophilia</taxon>
        <taxon>Solirubrobacterales</taxon>
        <taxon>Paraconexibacteraceae</taxon>
        <taxon>Paraconexibacter</taxon>
    </lineage>
</organism>
<evidence type="ECO:0000313" key="2">
    <source>
        <dbReference type="Proteomes" id="UP001056035"/>
    </source>
</evidence>
<proteinExistence type="predicted"/>
<protein>
    <submittedName>
        <fullName evidence="1">Uncharacterized protein</fullName>
    </submittedName>
</protein>
<gene>
    <name evidence="1" type="ORF">NBH00_06645</name>
</gene>
<evidence type="ECO:0000313" key="1">
    <source>
        <dbReference type="EMBL" id="UTI65885.1"/>
    </source>
</evidence>
<sequence length="62" mass="6426">MAASASASPSGSITFAAATCEPTSSLTSSVAVERTDDEPMIFEPKKIVPGSRYVIDWSDTAS</sequence>
<name>A0ABY5DV54_9ACTN</name>